<proteinExistence type="predicted"/>
<organism evidence="1 2">
    <name type="scientific">Avena sativa</name>
    <name type="common">Oat</name>
    <dbReference type="NCBI Taxonomy" id="4498"/>
    <lineage>
        <taxon>Eukaryota</taxon>
        <taxon>Viridiplantae</taxon>
        <taxon>Streptophyta</taxon>
        <taxon>Embryophyta</taxon>
        <taxon>Tracheophyta</taxon>
        <taxon>Spermatophyta</taxon>
        <taxon>Magnoliopsida</taxon>
        <taxon>Liliopsida</taxon>
        <taxon>Poales</taxon>
        <taxon>Poaceae</taxon>
        <taxon>BOP clade</taxon>
        <taxon>Pooideae</taxon>
        <taxon>Poodae</taxon>
        <taxon>Poeae</taxon>
        <taxon>Poeae Chloroplast Group 1 (Aveneae type)</taxon>
        <taxon>Aveninae</taxon>
        <taxon>Avena</taxon>
    </lineage>
</organism>
<protein>
    <submittedName>
        <fullName evidence="1">Uncharacterized protein</fullName>
    </submittedName>
</protein>
<dbReference type="EnsemblPlants" id="AVESA.00010b.r2.6AG1066350.1">
    <property type="protein sequence ID" value="AVESA.00010b.r2.6AG1066350.1.CDS"/>
    <property type="gene ID" value="AVESA.00010b.r2.6AG1066350"/>
</dbReference>
<keyword evidence="2" id="KW-1185">Reference proteome</keyword>
<evidence type="ECO:0000313" key="2">
    <source>
        <dbReference type="Proteomes" id="UP001732700"/>
    </source>
</evidence>
<evidence type="ECO:0000313" key="1">
    <source>
        <dbReference type="EnsemblPlants" id="AVESA.00010b.r2.6AG1066350.1.CDS"/>
    </source>
</evidence>
<accession>A0ACD5Z258</accession>
<dbReference type="Proteomes" id="UP001732700">
    <property type="component" value="Chromosome 6A"/>
</dbReference>
<reference evidence="1" key="1">
    <citation type="submission" date="2021-05" db="EMBL/GenBank/DDBJ databases">
        <authorList>
            <person name="Scholz U."/>
            <person name="Mascher M."/>
            <person name="Fiebig A."/>
        </authorList>
    </citation>
    <scope>NUCLEOTIDE SEQUENCE [LARGE SCALE GENOMIC DNA]</scope>
</reference>
<sequence>MVRDFTHTVCSHGIQPRTTVPPRRAAGNRPKPRATCDRPTGHRGAGYGLISSFPPPTQRKSPRPFSPLLLPPSHSRQEHTDTRSRLEPELDLIIEAFLSFTHLEMAEEKGTLQAMREWVVEHKLRAVGTLWLTGIAGSIAYNWSRPGMKTSVKLIHARLHAQALTLAALGGSALVEYYDHQSGSGSKVHSYAKQFLPADSNPKKE</sequence>
<name>A0ACD5Z258_AVESA</name>
<reference evidence="1" key="2">
    <citation type="submission" date="2025-09" db="UniProtKB">
        <authorList>
            <consortium name="EnsemblPlants"/>
        </authorList>
    </citation>
    <scope>IDENTIFICATION</scope>
</reference>